<reference evidence="2" key="1">
    <citation type="submission" date="2014-11" db="EMBL/GenBank/DDBJ databases">
        <authorList>
            <person name="Otto D Thomas"/>
            <person name="Naeem Raeece"/>
        </authorList>
    </citation>
    <scope>NUCLEOTIDE SEQUENCE</scope>
</reference>
<dbReference type="VEuPathDB" id="CryptoDB:Cvel_25443"/>
<proteinExistence type="predicted"/>
<name>A0A0G4H9P5_9ALVE</name>
<feature type="region of interest" description="Disordered" evidence="1">
    <location>
        <begin position="194"/>
        <end position="217"/>
    </location>
</feature>
<protein>
    <submittedName>
        <fullName evidence="2">Uncharacterized protein</fullName>
    </submittedName>
</protein>
<evidence type="ECO:0000256" key="1">
    <source>
        <dbReference type="SAM" id="MobiDB-lite"/>
    </source>
</evidence>
<dbReference type="AlphaFoldDB" id="A0A0G4H9P5"/>
<dbReference type="EMBL" id="CDMZ01002076">
    <property type="protein sequence ID" value="CEM40642.1"/>
    <property type="molecule type" value="Genomic_DNA"/>
</dbReference>
<accession>A0A0G4H9P5</accession>
<sequence>MYVVCCDCRCSSELVVPLTWWRYSKVVCGHCGSSSWVWGFGSSRFLSSPNSSTSLSHHGGSPSVFRFSRKGHRRAVARICAIEKVCDRAIKKTTALIRDRWCHREEFVQSFRAQLEAAGTSAKDIYSGLKAEDEDEEEYFRAEDKEQLLRYLASSEGSTRASVRISKAEEALDSAMDVCLCALDGEIWFRDTFGDEGPHPEGSELPWWTMSRDPARG</sequence>
<gene>
    <name evidence="2" type="ORF">Cvel_25443</name>
</gene>
<organism evidence="2">
    <name type="scientific">Chromera velia CCMP2878</name>
    <dbReference type="NCBI Taxonomy" id="1169474"/>
    <lineage>
        <taxon>Eukaryota</taxon>
        <taxon>Sar</taxon>
        <taxon>Alveolata</taxon>
        <taxon>Colpodellida</taxon>
        <taxon>Chromeraceae</taxon>
        <taxon>Chromera</taxon>
    </lineage>
</organism>
<evidence type="ECO:0000313" key="2">
    <source>
        <dbReference type="EMBL" id="CEM40642.1"/>
    </source>
</evidence>